<dbReference type="EMBL" id="GL379935">
    <property type="protein sequence ID" value="EGT36446.1"/>
    <property type="molecule type" value="Genomic_DNA"/>
</dbReference>
<sequence>MSTLGSSNPSTPKPSNPSTSEAREQQLENERNILDRVHHYQREYPEVAPDVINSIYLSFLEVPEDDRPEFDEYLKFKQKLMELENRIFKLPPDQLDQVLKDNGGSLAVIFLNVESNPLDILDEGEEGRLEVEEQQFGYQEPDEKELEDKYEDEQEQEEKQEDEEREEGIQEDEELEEEYGDEEEMEKNQKDQDMYQEDQELDYGHQQMDMVEDVQEEIVFAPIEHSVQYDANQLIHQAAELAVHEEEEERLRKIRHRFRQENPILMSLLGSE</sequence>
<feature type="region of interest" description="Disordered" evidence="1">
    <location>
        <begin position="1"/>
        <end position="28"/>
    </location>
</feature>
<evidence type="ECO:0000313" key="2">
    <source>
        <dbReference type="EMBL" id="EGT36446.1"/>
    </source>
</evidence>
<keyword evidence="3" id="KW-1185">Reference proteome</keyword>
<dbReference type="Proteomes" id="UP000008068">
    <property type="component" value="Unassembled WGS sequence"/>
</dbReference>
<protein>
    <submittedName>
        <fullName evidence="2">Uncharacterized protein</fullName>
    </submittedName>
</protein>
<feature type="compositionally biased region" description="Acidic residues" evidence="1">
    <location>
        <begin position="140"/>
        <end position="185"/>
    </location>
</feature>
<feature type="region of interest" description="Disordered" evidence="1">
    <location>
        <begin position="133"/>
        <end position="201"/>
    </location>
</feature>
<name>G0NS30_CAEBE</name>
<evidence type="ECO:0000313" key="3">
    <source>
        <dbReference type="Proteomes" id="UP000008068"/>
    </source>
</evidence>
<dbReference type="HOGENOM" id="CLU_067651_0_0_1"/>
<gene>
    <name evidence="2" type="ORF">CAEBREN_04139</name>
</gene>
<reference evidence="3" key="1">
    <citation type="submission" date="2011-07" db="EMBL/GenBank/DDBJ databases">
        <authorList>
            <consortium name="Caenorhabditis brenneri Sequencing and Analysis Consortium"/>
            <person name="Wilson R.K."/>
        </authorList>
    </citation>
    <scope>NUCLEOTIDE SEQUENCE [LARGE SCALE GENOMIC DNA]</scope>
    <source>
        <strain evidence="3">PB2801</strain>
    </source>
</reference>
<proteinExistence type="predicted"/>
<accession>G0NS30</accession>
<feature type="compositionally biased region" description="Low complexity" evidence="1">
    <location>
        <begin position="1"/>
        <end position="10"/>
    </location>
</feature>
<dbReference type="AlphaFoldDB" id="G0NS30"/>
<organism evidence="3">
    <name type="scientific">Caenorhabditis brenneri</name>
    <name type="common">Nematode worm</name>
    <dbReference type="NCBI Taxonomy" id="135651"/>
    <lineage>
        <taxon>Eukaryota</taxon>
        <taxon>Metazoa</taxon>
        <taxon>Ecdysozoa</taxon>
        <taxon>Nematoda</taxon>
        <taxon>Chromadorea</taxon>
        <taxon>Rhabditida</taxon>
        <taxon>Rhabditina</taxon>
        <taxon>Rhabditomorpha</taxon>
        <taxon>Rhabditoidea</taxon>
        <taxon>Rhabditidae</taxon>
        <taxon>Peloderinae</taxon>
        <taxon>Caenorhabditis</taxon>
    </lineage>
</organism>
<dbReference type="InParanoid" id="G0NS30"/>
<evidence type="ECO:0000256" key="1">
    <source>
        <dbReference type="SAM" id="MobiDB-lite"/>
    </source>
</evidence>